<keyword evidence="1" id="KW-0175">Coiled coil</keyword>
<reference evidence="3" key="1">
    <citation type="submission" date="2025-08" db="UniProtKB">
        <authorList>
            <consortium name="RefSeq"/>
        </authorList>
    </citation>
    <scope>IDENTIFICATION</scope>
    <source>
        <strain evidence="3">Airmid</strain>
    </source>
</reference>
<sequence>MVSVHALVQRMDTQELTITDARFISSFHPKWKDDSNLWPDVAIWHKYSGKDLDVRCFIKCVGDEKQCIDAKENLEREELMESNDEISMNMKKHEKTINELTKNVAAMQDKIDSLQLELNQIKMHQIESQSISTKVPIKIVGNLSVPMTTIYEALIIGFNNKGFKCLVDRVFGVGYFENKSWKGLSKEVRSNINDLITSFVTTGMTMNDSNYDQKSLTEKRKTILTKFQASLNIKKFLYKKGKTEIKKVEEMDEE</sequence>
<dbReference type="Proteomes" id="UP000515146">
    <property type="component" value="Unplaced"/>
</dbReference>
<organism evidence="2 3">
    <name type="scientific">Dermatophagoides pteronyssinus</name>
    <name type="common">European house dust mite</name>
    <dbReference type="NCBI Taxonomy" id="6956"/>
    <lineage>
        <taxon>Eukaryota</taxon>
        <taxon>Metazoa</taxon>
        <taxon>Ecdysozoa</taxon>
        <taxon>Arthropoda</taxon>
        <taxon>Chelicerata</taxon>
        <taxon>Arachnida</taxon>
        <taxon>Acari</taxon>
        <taxon>Acariformes</taxon>
        <taxon>Sarcoptiformes</taxon>
        <taxon>Astigmata</taxon>
        <taxon>Psoroptidia</taxon>
        <taxon>Analgoidea</taxon>
        <taxon>Pyroglyphidae</taxon>
        <taxon>Dermatophagoidinae</taxon>
        <taxon>Dermatophagoides</taxon>
    </lineage>
</organism>
<keyword evidence="2" id="KW-1185">Reference proteome</keyword>
<evidence type="ECO:0000256" key="1">
    <source>
        <dbReference type="SAM" id="Coils"/>
    </source>
</evidence>
<accession>A0A6P6YA90</accession>
<proteinExistence type="predicted"/>
<dbReference type="RefSeq" id="XP_027201494.1">
    <property type="nucleotide sequence ID" value="XM_027345693.1"/>
</dbReference>
<name>A0A6P6YA90_DERPT</name>
<feature type="coiled-coil region" evidence="1">
    <location>
        <begin position="76"/>
        <end position="124"/>
    </location>
</feature>
<dbReference type="KEGG" id="dpte:113795508"/>
<gene>
    <name evidence="3" type="primary">LOC113795508</name>
</gene>
<protein>
    <submittedName>
        <fullName evidence="3">Uncharacterized protein LOC113795508</fullName>
    </submittedName>
</protein>
<evidence type="ECO:0000313" key="2">
    <source>
        <dbReference type="Proteomes" id="UP000515146"/>
    </source>
</evidence>
<evidence type="ECO:0000313" key="3">
    <source>
        <dbReference type="RefSeq" id="XP_027201494.1"/>
    </source>
</evidence>
<dbReference type="InParanoid" id="A0A6P6YA90"/>
<dbReference type="AlphaFoldDB" id="A0A6P6YA90"/>